<evidence type="ECO:0000313" key="2">
    <source>
        <dbReference type="EMBL" id="KAK6590604.1"/>
    </source>
</evidence>
<evidence type="ECO:0000256" key="1">
    <source>
        <dbReference type="SAM" id="Coils"/>
    </source>
</evidence>
<sequence length="1567" mass="183100">MEETYSKNKEAIGSELIHYVNSLVEPLANESTSNFPILDKNESAFRNEKSNSNQVWVVGVEAIDDLKDIIKLVKREIEGGPESERHAISLLIEWNTISLKLMPLWDISNDNIEIQCLIIQLLFWLTLPPDDNWRKFHSKTMKCDAYLKGMQKVKYSLLYGNFWKEVLSLYIKLKEVIDNKGFLEEDKNELRKMEEFILKLKVQEDKNVTVENESGDDESEMEIDMDINIDKLIEEDNIMKYRRLERLEIRRRVRDEIVLINDRVSKRNKLYQNRIGMIKGLIIQTLKISDPNANESITMFGIRSPHLILVSRMIVNGILEIIEDDSESFLNDDRKIIKDESQLVAPWRILEYIYGLICNIQPIDFVNELFEKKMEKNNNENLRNKLMEKIIKKSSSSGFTSNSLMNRHSRFNPVLARRRISESRGCTSIQLNNSKYGSSKRIVKYRNGYDAEEMFDYIDILMGPMQSTGGNIHNLDMYGFNTIEGTLSNLDGMNKVNYQETLRLLGIFVDNFFKTKLPYLIERIFVILRNGSDKHTIWDLSRLISLMTWVLSYKRAIFCQVIKDETDINIINDELTRLVLETKILINTTQNTAIDFIHSTIKHHTRETLMKNKSHKIVRISLRCLNEQLKIIHIMSNSNTDKLSELGMSIISFIAGLDLMNDLSWILKHYVKAAHHPELILYSIEVSNRLIKLISKIGGNAVVNIRRRRKDRLTDENDFINYDEDNEVIYENDKQKLPGFSGSNYSERTKLMSLEEMMNDFCDGRIVSAIMNIINNYSTNHSNINWHVSRFARKIITTRPIGMNNKLNELEGESERKYSYIYCGLFFQLTYFITFASILSDKGFICNSETDKGAEDILSLARHIVHQFWEVARINKFVFIELLFSKNSARGLSLADPERLRSIFTNYEEGLDFEIIDRMENTGNNAHEAILHVKSKISKEKNSNINWTKKDDEELLNLYSQFEENPKCISIITGLLSDIKTERSVKKRLKDLGKLKNFEDKVNSEYEYDDELNTRNVNLISSIIEFKEINIEEYIFDEYLEADLNKILKEQSNILEDAYSTRELIIDDLDDIPLESPPSIPNSLISDTKYTSILKSLGLIQFENKEDGIWMVPKELTQSKYLKIIDTYKELIELDSFELYEMLSNIKNKINADVDSFKDGIKYSDTILRETIIEVFEDSKLYTGFPKINLDDKIPHENGLLHYLCYELKAILNKNINNEKSDSEIYEDWINKELENLTLCLSKERFEFLGIKSELIEVFDSINVSKLLKILGFRKKLIPKETQFIINIDRGINRDLSKKEDALFNDEDDDDYFSKNSDFSEKSTECWTLDYENISLKDFNNRYNILLNTIIDLNTNENKIINNSKNKNFSKKFILELSENICKLKTRPGGFDYINVIIDKFTEVISAYKENNISIDIFFLLVEGKYNHLDLQDKYFKRLIKSLMGKQSNKEGINSYTFTDLFNHYSIDKITELIDFMNKLINMETLQLETFIGSSMDQGKSNVENYRKTDKIKRKKVKIDENDKENQNLLDDSYFDLNNSYSDNDDDEMENIKESHIELPDELFASD</sequence>
<organism evidence="2 3">
    <name type="scientific">Cryptosporidium xiaoi</name>
    <dbReference type="NCBI Taxonomy" id="659607"/>
    <lineage>
        <taxon>Eukaryota</taxon>
        <taxon>Sar</taxon>
        <taxon>Alveolata</taxon>
        <taxon>Apicomplexa</taxon>
        <taxon>Conoidasida</taxon>
        <taxon>Coccidia</taxon>
        <taxon>Eucoccidiorida</taxon>
        <taxon>Eimeriorina</taxon>
        <taxon>Cryptosporidiidae</taxon>
        <taxon>Cryptosporidium</taxon>
    </lineage>
</organism>
<gene>
    <name evidence="2" type="ORF">RS030_142199</name>
</gene>
<dbReference type="PANTHER" id="PTHR22940">
    <property type="entry name" value="TIMEOUT/TIMELESS-2"/>
    <property type="match status" value="1"/>
</dbReference>
<evidence type="ECO:0008006" key="4">
    <source>
        <dbReference type="Google" id="ProtNLM"/>
    </source>
</evidence>
<dbReference type="GO" id="GO:0006281">
    <property type="term" value="P:DNA repair"/>
    <property type="evidence" value="ECO:0007669"/>
    <property type="project" value="TreeGrafter"/>
</dbReference>
<dbReference type="PANTHER" id="PTHR22940:SF4">
    <property type="entry name" value="PROTEIN TIMELESS HOMOLOG"/>
    <property type="match status" value="1"/>
</dbReference>
<evidence type="ECO:0000313" key="3">
    <source>
        <dbReference type="Proteomes" id="UP001311799"/>
    </source>
</evidence>
<keyword evidence="1" id="KW-0175">Coiled coil</keyword>
<feature type="coiled-coil region" evidence="1">
    <location>
        <begin position="173"/>
        <end position="203"/>
    </location>
</feature>
<proteinExistence type="predicted"/>
<dbReference type="GO" id="GO:0000076">
    <property type="term" value="P:DNA replication checkpoint signaling"/>
    <property type="evidence" value="ECO:0007669"/>
    <property type="project" value="TreeGrafter"/>
</dbReference>
<dbReference type="EMBL" id="JAWDEY010000005">
    <property type="protein sequence ID" value="KAK6590604.1"/>
    <property type="molecule type" value="Genomic_DNA"/>
</dbReference>
<dbReference type="GO" id="GO:0043111">
    <property type="term" value="P:replication fork arrest"/>
    <property type="evidence" value="ECO:0007669"/>
    <property type="project" value="TreeGrafter"/>
</dbReference>
<keyword evidence="3" id="KW-1185">Reference proteome</keyword>
<dbReference type="GO" id="GO:0003677">
    <property type="term" value="F:DNA binding"/>
    <property type="evidence" value="ECO:0007669"/>
    <property type="project" value="TreeGrafter"/>
</dbReference>
<name>A0AAV9Y213_9CRYT</name>
<dbReference type="Proteomes" id="UP001311799">
    <property type="component" value="Unassembled WGS sequence"/>
</dbReference>
<comment type="caution">
    <text evidence="2">The sequence shown here is derived from an EMBL/GenBank/DDBJ whole genome shotgun (WGS) entry which is preliminary data.</text>
</comment>
<reference evidence="2 3" key="1">
    <citation type="submission" date="2023-10" db="EMBL/GenBank/DDBJ databases">
        <title>Comparative genomics analysis reveals potential genetic determinants of host preference in Cryptosporidium xiaoi.</title>
        <authorList>
            <person name="Xiao L."/>
            <person name="Li J."/>
        </authorList>
    </citation>
    <scope>NUCLEOTIDE SEQUENCE [LARGE SCALE GENOMIC DNA]</scope>
    <source>
        <strain evidence="2 3">52996</strain>
    </source>
</reference>
<dbReference type="InterPro" id="IPR044998">
    <property type="entry name" value="Timeless"/>
</dbReference>
<dbReference type="GO" id="GO:0031298">
    <property type="term" value="C:replication fork protection complex"/>
    <property type="evidence" value="ECO:0007669"/>
    <property type="project" value="TreeGrafter"/>
</dbReference>
<dbReference type="Pfam" id="PF26019">
    <property type="entry name" value="HTH_TIMELESS"/>
    <property type="match status" value="1"/>
</dbReference>
<protein>
    <recommendedName>
        <fullName evidence="4">SANT domain-containing protein</fullName>
    </recommendedName>
</protein>
<accession>A0AAV9Y213</accession>